<dbReference type="KEGG" id="otr:OTERR_23490"/>
<dbReference type="RefSeq" id="WP_246154157.1">
    <property type="nucleotide sequence ID" value="NZ_CP022579.1"/>
</dbReference>
<keyword evidence="2" id="KW-1185">Reference proteome</keyword>
<protein>
    <submittedName>
        <fullName evidence="1">Uncharacterized protein</fullName>
    </submittedName>
</protein>
<dbReference type="Proteomes" id="UP000323671">
    <property type="component" value="Chromosome"/>
</dbReference>
<evidence type="ECO:0000313" key="2">
    <source>
        <dbReference type="Proteomes" id="UP000323671"/>
    </source>
</evidence>
<evidence type="ECO:0000313" key="1">
    <source>
        <dbReference type="EMBL" id="QEL65825.1"/>
    </source>
</evidence>
<dbReference type="EMBL" id="CP022579">
    <property type="protein sequence ID" value="QEL65825.1"/>
    <property type="molecule type" value="Genomic_DNA"/>
</dbReference>
<organism evidence="1 2">
    <name type="scientific">Oryzomicrobium terrae</name>
    <dbReference type="NCBI Taxonomy" id="1735038"/>
    <lineage>
        <taxon>Bacteria</taxon>
        <taxon>Pseudomonadati</taxon>
        <taxon>Pseudomonadota</taxon>
        <taxon>Betaproteobacteria</taxon>
        <taxon>Rhodocyclales</taxon>
        <taxon>Rhodocyclaceae</taxon>
        <taxon>Oryzomicrobium</taxon>
    </lineage>
</organism>
<dbReference type="AlphaFoldDB" id="A0A5C1EAU5"/>
<reference evidence="1 2" key="1">
    <citation type="submission" date="2017-07" db="EMBL/GenBank/DDBJ databases">
        <title>Complete genome sequence of Oryzomicrobium terrae TPP412.</title>
        <authorList>
            <person name="Chiu L.-W."/>
            <person name="Lo K.-J."/>
            <person name="Tsai Y.-M."/>
            <person name="Lin S.-S."/>
            <person name="Kuo C.-H."/>
            <person name="Liu C.-T."/>
        </authorList>
    </citation>
    <scope>NUCLEOTIDE SEQUENCE [LARGE SCALE GENOMIC DNA]</scope>
    <source>
        <strain evidence="1 2">TPP412</strain>
    </source>
</reference>
<name>A0A5C1EAU5_9RHOO</name>
<sequence>MGCAPFSPPRRRCFLALGSGFLLAAVGIGAGCATRQLPDGRRETTFDPSLLAKTDIDRVVEIHRTEVVASLRRLTDKLYRRNPREWRKGNQPSLEAAVALVFDLPAARQALGGRREREAALLAFREDYTGDRVLALMGGLMDMVDGAFENKEAFYLLDSLDAQKLYNCARNVEVAAWKLNSARDGNGEPLLYANVDGPVRNLTFEREVGRTVGLLDTLARIVVDKNGRAVTRVTHSLATAIFLPVKF</sequence>
<gene>
    <name evidence="1" type="ORF">OTERR_23490</name>
</gene>
<accession>A0A5C1EAU5</accession>
<proteinExistence type="predicted"/>